<dbReference type="EMBL" id="JAMFLX010000015">
    <property type="protein sequence ID" value="MCL6270711.1"/>
    <property type="molecule type" value="Genomic_DNA"/>
</dbReference>
<dbReference type="RefSeq" id="WP_249699979.1">
    <property type="nucleotide sequence ID" value="NZ_JAMFLX010000015.1"/>
</dbReference>
<proteinExistence type="predicted"/>
<keyword evidence="1" id="KW-1133">Transmembrane helix</keyword>
<feature type="non-terminal residue" evidence="2">
    <location>
        <position position="70"/>
    </location>
</feature>
<gene>
    <name evidence="2" type="ORF">M3P05_12330</name>
</gene>
<feature type="transmembrane region" description="Helical" evidence="1">
    <location>
        <begin position="29"/>
        <end position="49"/>
    </location>
</feature>
<evidence type="ECO:0000256" key="1">
    <source>
        <dbReference type="SAM" id="Phobius"/>
    </source>
</evidence>
<evidence type="ECO:0000313" key="2">
    <source>
        <dbReference type="EMBL" id="MCL6270711.1"/>
    </source>
</evidence>
<reference evidence="2 3" key="1">
    <citation type="submission" date="2022-05" db="EMBL/GenBank/DDBJ databases">
        <authorList>
            <person name="Park J.-S."/>
        </authorList>
    </citation>
    <scope>NUCLEOTIDE SEQUENCE [LARGE SCALE GENOMIC DNA]</scope>
    <source>
        <strain evidence="2 3">2012CJ34-2</strain>
    </source>
</reference>
<keyword evidence="3" id="KW-1185">Reference proteome</keyword>
<protein>
    <submittedName>
        <fullName evidence="2">Uncharacterized protein</fullName>
    </submittedName>
</protein>
<sequence length="70" mass="8063">MWVTNKRNLQGVLLNKIILWMGWSYGIKVIVRMMYSCSILCILAGIIHVNSVYAGVRKFDEGYYIAVHIV</sequence>
<organism evidence="2 3">
    <name type="scientific">Parendozoicomonas callyspongiae</name>
    <dbReference type="NCBI Taxonomy" id="2942213"/>
    <lineage>
        <taxon>Bacteria</taxon>
        <taxon>Pseudomonadati</taxon>
        <taxon>Pseudomonadota</taxon>
        <taxon>Gammaproteobacteria</taxon>
        <taxon>Oceanospirillales</taxon>
        <taxon>Endozoicomonadaceae</taxon>
        <taxon>Parendozoicomonas</taxon>
    </lineage>
</organism>
<name>A0ABT0PHH5_9GAMM</name>
<accession>A0ABT0PHH5</accession>
<keyword evidence="1" id="KW-0472">Membrane</keyword>
<keyword evidence="1" id="KW-0812">Transmembrane</keyword>
<dbReference type="Proteomes" id="UP001203338">
    <property type="component" value="Unassembled WGS sequence"/>
</dbReference>
<evidence type="ECO:0000313" key="3">
    <source>
        <dbReference type="Proteomes" id="UP001203338"/>
    </source>
</evidence>
<comment type="caution">
    <text evidence="2">The sequence shown here is derived from an EMBL/GenBank/DDBJ whole genome shotgun (WGS) entry which is preliminary data.</text>
</comment>